<dbReference type="FunFam" id="1.10.760.10:FF:000038">
    <property type="entry name" value="Cytochrome c6"/>
    <property type="match status" value="1"/>
</dbReference>
<keyword evidence="5 12" id="KW-0813">Transport</keyword>
<evidence type="ECO:0000256" key="11">
    <source>
        <dbReference type="ARBA" id="ARBA00023078"/>
    </source>
</evidence>
<evidence type="ECO:0000256" key="5">
    <source>
        <dbReference type="ARBA" id="ARBA00022448"/>
    </source>
</evidence>
<feature type="binding site" description="covalent" evidence="12">
    <location>
        <position position="42"/>
    </location>
    <ligand>
        <name>heme c</name>
        <dbReference type="ChEBI" id="CHEBI:61717"/>
    </ligand>
</feature>
<evidence type="ECO:0000256" key="9">
    <source>
        <dbReference type="ARBA" id="ARBA00022982"/>
    </source>
</evidence>
<dbReference type="PANTHER" id="PTHR34688">
    <property type="entry name" value="CYTOCHROME C6, CHLOROPLASTIC"/>
    <property type="match status" value="1"/>
</dbReference>
<dbReference type="PRINTS" id="PR00605">
    <property type="entry name" value="CYTCHROMECIC"/>
</dbReference>
<dbReference type="Gene3D" id="1.10.760.10">
    <property type="entry name" value="Cytochrome c-like domain"/>
    <property type="match status" value="1"/>
</dbReference>
<name>A0A2T1C103_9CYAN</name>
<dbReference type="GO" id="GO:0020037">
    <property type="term" value="F:heme binding"/>
    <property type="evidence" value="ECO:0007669"/>
    <property type="project" value="InterPro"/>
</dbReference>
<evidence type="ECO:0000313" key="14">
    <source>
        <dbReference type="EMBL" id="PSB01949.1"/>
    </source>
</evidence>
<evidence type="ECO:0000256" key="12">
    <source>
        <dbReference type="HAMAP-Rule" id="MF_00594"/>
    </source>
</evidence>
<dbReference type="EMBL" id="PVWJ01000080">
    <property type="protein sequence ID" value="PSB01949.1"/>
    <property type="molecule type" value="Genomic_DNA"/>
</dbReference>
<comment type="caution">
    <text evidence="14">The sequence shown here is derived from an EMBL/GenBank/DDBJ whole genome shotgun (WGS) entry which is preliminary data.</text>
</comment>
<keyword evidence="7 12" id="KW-0349">Heme</keyword>
<comment type="PTM">
    <text evidence="12">Binds 1 heme c group per subunit.</text>
</comment>
<comment type="subcellular location">
    <subcellularLocation>
        <location evidence="2 12">Cellular thylakoid lumen</location>
    </subcellularLocation>
</comment>
<dbReference type="GO" id="GO:0031979">
    <property type="term" value="C:plasma membrane-derived thylakoid lumen"/>
    <property type="evidence" value="ECO:0007669"/>
    <property type="project" value="UniProtKB-SubCell"/>
</dbReference>
<feature type="chain" id="PRO_5015794215" description="Cytochrome c6" evidence="12">
    <location>
        <begin position="26"/>
        <end position="113"/>
    </location>
</feature>
<reference evidence="14 15" key="2">
    <citation type="submission" date="2018-03" db="EMBL/GenBank/DDBJ databases">
        <title>The ancient ancestry and fast evolution of plastids.</title>
        <authorList>
            <person name="Moore K.R."/>
            <person name="Magnabosco C."/>
            <person name="Momper L."/>
            <person name="Gold D.A."/>
            <person name="Bosak T."/>
            <person name="Fournier G.P."/>
        </authorList>
    </citation>
    <scope>NUCLEOTIDE SEQUENCE [LARGE SCALE GENOMIC DNA]</scope>
    <source>
        <strain evidence="14 15">CCAP 1448/3</strain>
    </source>
</reference>
<feature type="binding site" description="axial binding residue" evidence="12">
    <location>
        <position position="83"/>
    </location>
    <ligand>
        <name>heme c</name>
        <dbReference type="ChEBI" id="CHEBI:61717"/>
    </ligand>
    <ligandPart>
        <name>Fe</name>
        <dbReference type="ChEBI" id="CHEBI:18248"/>
    </ligandPart>
</feature>
<dbReference type="GO" id="GO:0005506">
    <property type="term" value="F:iron ion binding"/>
    <property type="evidence" value="ECO:0007669"/>
    <property type="project" value="InterPro"/>
</dbReference>
<evidence type="ECO:0000256" key="3">
    <source>
        <dbReference type="ARBA" id="ARBA00009650"/>
    </source>
</evidence>
<dbReference type="PROSITE" id="PS51007">
    <property type="entry name" value="CYTC"/>
    <property type="match status" value="1"/>
</dbReference>
<dbReference type="HAMAP" id="MF_00594">
    <property type="entry name" value="Cytc_PetJ"/>
    <property type="match status" value="1"/>
</dbReference>
<reference evidence="14 15" key="1">
    <citation type="submission" date="2018-02" db="EMBL/GenBank/DDBJ databases">
        <authorList>
            <person name="Cohen D.B."/>
            <person name="Kent A.D."/>
        </authorList>
    </citation>
    <scope>NUCLEOTIDE SEQUENCE [LARGE SCALE GENOMIC DNA]</scope>
    <source>
        <strain evidence="14 15">CCAP 1448/3</strain>
    </source>
</reference>
<dbReference type="OrthoDB" id="5570429at2"/>
<evidence type="ECO:0000256" key="4">
    <source>
        <dbReference type="ARBA" id="ARBA00016152"/>
    </source>
</evidence>
<keyword evidence="12" id="KW-0732">Signal</keyword>
<comment type="subunit">
    <text evidence="12">Monomer.</text>
</comment>
<evidence type="ECO:0000259" key="13">
    <source>
        <dbReference type="PROSITE" id="PS51007"/>
    </source>
</evidence>
<keyword evidence="6 12" id="KW-0602">Photosynthesis</keyword>
<gene>
    <name evidence="12" type="primary">petJ</name>
    <name evidence="14" type="ORF">C7B64_15710</name>
</gene>
<dbReference type="RefSeq" id="WP_106289605.1">
    <property type="nucleotide sequence ID" value="NZ_CAWNTC010000108.1"/>
</dbReference>
<dbReference type="Proteomes" id="UP000238762">
    <property type="component" value="Unassembled WGS sequence"/>
</dbReference>
<evidence type="ECO:0000256" key="7">
    <source>
        <dbReference type="ARBA" id="ARBA00022617"/>
    </source>
</evidence>
<comment type="function">
    <text evidence="1 12">Functions as an electron carrier between membrane-bound cytochrome b6-f and photosystem I in oxygenic photosynthesis.</text>
</comment>
<protein>
    <recommendedName>
        <fullName evidence="4 12">Cytochrome c6</fullName>
    </recommendedName>
    <alternativeName>
        <fullName evidence="12">Cytochrome c-553</fullName>
    </alternativeName>
    <alternativeName>
        <fullName evidence="12">Cytochrome c553</fullName>
    </alternativeName>
    <alternativeName>
        <fullName evidence="12">Soluble cytochrome f</fullName>
    </alternativeName>
</protein>
<dbReference type="SUPFAM" id="SSF46626">
    <property type="entry name" value="Cytochrome c"/>
    <property type="match status" value="1"/>
</dbReference>
<dbReference type="GO" id="GO:0015979">
    <property type="term" value="P:photosynthesis"/>
    <property type="evidence" value="ECO:0007669"/>
    <property type="project" value="UniProtKB-UniRule"/>
</dbReference>
<dbReference type="NCBIfam" id="NF045930">
    <property type="entry name" value="Cytc6PetJCyano"/>
    <property type="match status" value="1"/>
</dbReference>
<feature type="domain" description="Cytochrome c" evidence="13">
    <location>
        <begin position="26"/>
        <end position="106"/>
    </location>
</feature>
<dbReference type="Pfam" id="PF13442">
    <property type="entry name" value="Cytochrome_CBB3"/>
    <property type="match status" value="1"/>
</dbReference>
<accession>A0A2T1C103</accession>
<dbReference type="AlphaFoldDB" id="A0A2T1C103"/>
<sequence length="113" mass="12320" precursor="true">MKKILLGFTMAIAIFTFLPVFPAMAADTANGGKIFSANCAACHLGGNNVIIPNKNLKQPSLEKYNMNSLEAIVMQVTNGKSAMPSFKGRLNQQQIEDVATYVLEQSEKNWQPG</sequence>
<feature type="binding site" description="axial binding residue" evidence="12">
    <location>
        <position position="43"/>
    </location>
    <ligand>
        <name>heme c</name>
        <dbReference type="ChEBI" id="CHEBI:61717"/>
    </ligand>
    <ligandPart>
        <name>Fe</name>
        <dbReference type="ChEBI" id="CHEBI:18248"/>
    </ligandPart>
</feature>
<dbReference type="InterPro" id="IPR009056">
    <property type="entry name" value="Cyt_c-like_dom"/>
</dbReference>
<keyword evidence="15" id="KW-1185">Reference proteome</keyword>
<evidence type="ECO:0000313" key="15">
    <source>
        <dbReference type="Proteomes" id="UP000238762"/>
    </source>
</evidence>
<evidence type="ECO:0000256" key="8">
    <source>
        <dbReference type="ARBA" id="ARBA00022723"/>
    </source>
</evidence>
<comment type="similarity">
    <text evidence="3 12">Belongs to the cytochrome c family. PetJ subfamily.</text>
</comment>
<keyword evidence="9 12" id="KW-0249">Electron transport</keyword>
<feature type="binding site" description="covalent" evidence="12">
    <location>
        <position position="39"/>
    </location>
    <ligand>
        <name>heme c</name>
        <dbReference type="ChEBI" id="CHEBI:61717"/>
    </ligand>
</feature>
<evidence type="ECO:0000256" key="10">
    <source>
        <dbReference type="ARBA" id="ARBA00023004"/>
    </source>
</evidence>
<dbReference type="InterPro" id="IPR036909">
    <property type="entry name" value="Cyt_c-like_dom_sf"/>
</dbReference>
<feature type="signal peptide" evidence="12">
    <location>
        <begin position="1"/>
        <end position="25"/>
    </location>
</feature>
<dbReference type="GO" id="GO:0009055">
    <property type="term" value="F:electron transfer activity"/>
    <property type="evidence" value="ECO:0007669"/>
    <property type="project" value="UniProtKB-UniRule"/>
</dbReference>
<evidence type="ECO:0000256" key="1">
    <source>
        <dbReference type="ARBA" id="ARBA00002347"/>
    </source>
</evidence>
<keyword evidence="10 12" id="KW-0408">Iron</keyword>
<keyword evidence="8 12" id="KW-0479">Metal-binding</keyword>
<dbReference type="InterPro" id="IPR008168">
    <property type="entry name" value="Cyt_C_IC"/>
</dbReference>
<evidence type="ECO:0000256" key="6">
    <source>
        <dbReference type="ARBA" id="ARBA00022531"/>
    </source>
</evidence>
<proteinExistence type="inferred from homology"/>
<dbReference type="PANTHER" id="PTHR34688:SF2">
    <property type="entry name" value="CYTOCHROME C6, CHLOROPLASTIC"/>
    <property type="match status" value="1"/>
</dbReference>
<organism evidence="14 15">
    <name type="scientific">Merismopedia glauca CCAP 1448/3</name>
    <dbReference type="NCBI Taxonomy" id="1296344"/>
    <lineage>
        <taxon>Bacteria</taxon>
        <taxon>Bacillati</taxon>
        <taxon>Cyanobacteriota</taxon>
        <taxon>Cyanophyceae</taxon>
        <taxon>Synechococcales</taxon>
        <taxon>Merismopediaceae</taxon>
        <taxon>Merismopedia</taxon>
    </lineage>
</organism>
<evidence type="ECO:0000256" key="2">
    <source>
        <dbReference type="ARBA" id="ARBA00004518"/>
    </source>
</evidence>
<keyword evidence="11 12" id="KW-0793">Thylakoid</keyword>
<dbReference type="InterPro" id="IPR023655">
    <property type="entry name" value="Cyt_C6"/>
</dbReference>